<dbReference type="InterPro" id="IPR012967">
    <property type="entry name" value="COMT_dimerisation"/>
</dbReference>
<dbReference type="PANTHER" id="PTHR43712">
    <property type="entry name" value="PUTATIVE (AFU_ORTHOLOGUE AFUA_4G14580)-RELATED"/>
    <property type="match status" value="1"/>
</dbReference>
<name>A0ABT1ACB3_9PSEU</name>
<accession>A0ABT1ACB3</accession>
<organism evidence="6 7">
    <name type="scientific">Pseudonocardia humida</name>
    <dbReference type="NCBI Taxonomy" id="2800819"/>
    <lineage>
        <taxon>Bacteria</taxon>
        <taxon>Bacillati</taxon>
        <taxon>Actinomycetota</taxon>
        <taxon>Actinomycetes</taxon>
        <taxon>Pseudonocardiales</taxon>
        <taxon>Pseudonocardiaceae</taxon>
        <taxon>Pseudonocardia</taxon>
    </lineage>
</organism>
<evidence type="ECO:0008006" key="8">
    <source>
        <dbReference type="Google" id="ProtNLM"/>
    </source>
</evidence>
<evidence type="ECO:0000259" key="4">
    <source>
        <dbReference type="Pfam" id="PF00891"/>
    </source>
</evidence>
<keyword evidence="7" id="KW-1185">Reference proteome</keyword>
<evidence type="ECO:0000259" key="5">
    <source>
        <dbReference type="Pfam" id="PF08100"/>
    </source>
</evidence>
<feature type="domain" description="O-methyltransferase dimerisation" evidence="5">
    <location>
        <begin position="26"/>
        <end position="100"/>
    </location>
</feature>
<gene>
    <name evidence="6" type="ORF">KDL28_37195</name>
</gene>
<evidence type="ECO:0000313" key="7">
    <source>
        <dbReference type="Proteomes" id="UP001165283"/>
    </source>
</evidence>
<dbReference type="EMBL" id="JAGSOV010000089">
    <property type="protein sequence ID" value="MCO1660702.1"/>
    <property type="molecule type" value="Genomic_DNA"/>
</dbReference>
<dbReference type="InterPro" id="IPR016461">
    <property type="entry name" value="COMT-like"/>
</dbReference>
<feature type="domain" description="O-methyltransferase C-terminal" evidence="4">
    <location>
        <begin position="123"/>
        <end position="329"/>
    </location>
</feature>
<dbReference type="SUPFAM" id="SSF53335">
    <property type="entry name" value="S-adenosyl-L-methionine-dependent methyltransferases"/>
    <property type="match status" value="1"/>
</dbReference>
<proteinExistence type="predicted"/>
<sequence length="349" mass="37252">MPDTAPAGDAADQPTGELPPAMQMIQLVGGFQLSQALYVVAKLDIATQLDDGPKTVADLAAACGAQPEPLGRLIRTLAPIGVFRHLPDGTVETTPLGATLSANGADSARAATLFWMETHYLPFSELLHNVRTGETAATHYFGQPFFDWIVKDPERVALLSTAMANVTGGLRAGMFEGYRLPGGAVVADIGGASGSVLVRLLENEPDRRGIVFDVPEVVPDTRRHLEQQGLTGRIDVVAGDFFESVPPADVYVLSYILHDWDDDRCLRILGSIKAAAEPGARLVVVEGIVPTGDEPHLTKSIDLVMLAMQGGKERSADEFEQLLSSAGFALDRIVPTPSPFSFIEATLRA</sequence>
<dbReference type="Pfam" id="PF00891">
    <property type="entry name" value="Methyltransf_2"/>
    <property type="match status" value="1"/>
</dbReference>
<dbReference type="PIRSF" id="PIRSF005739">
    <property type="entry name" value="O-mtase"/>
    <property type="match status" value="1"/>
</dbReference>
<dbReference type="Proteomes" id="UP001165283">
    <property type="component" value="Unassembled WGS sequence"/>
</dbReference>
<protein>
    <recommendedName>
        <fullName evidence="8">O-methyltransferase</fullName>
    </recommendedName>
</protein>
<keyword evidence="3" id="KW-0949">S-adenosyl-L-methionine</keyword>
<dbReference type="Gene3D" id="1.10.10.10">
    <property type="entry name" value="Winged helix-like DNA-binding domain superfamily/Winged helix DNA-binding domain"/>
    <property type="match status" value="1"/>
</dbReference>
<dbReference type="InterPro" id="IPR036388">
    <property type="entry name" value="WH-like_DNA-bd_sf"/>
</dbReference>
<dbReference type="InterPro" id="IPR001077">
    <property type="entry name" value="COMT_C"/>
</dbReference>
<dbReference type="SUPFAM" id="SSF46785">
    <property type="entry name" value="Winged helix' DNA-binding domain"/>
    <property type="match status" value="1"/>
</dbReference>
<evidence type="ECO:0000313" key="6">
    <source>
        <dbReference type="EMBL" id="MCO1660702.1"/>
    </source>
</evidence>
<reference evidence="6" key="1">
    <citation type="submission" date="2021-04" db="EMBL/GenBank/DDBJ databases">
        <title>Pseudonocardia sp. nov., isolated from sandy soil of mangrove forest.</title>
        <authorList>
            <person name="Zan Z."/>
            <person name="Huang R."/>
            <person name="Liu W."/>
        </authorList>
    </citation>
    <scope>NUCLEOTIDE SEQUENCE</scope>
    <source>
        <strain evidence="6">S2-4</strain>
    </source>
</reference>
<dbReference type="Gene3D" id="3.40.50.150">
    <property type="entry name" value="Vaccinia Virus protein VP39"/>
    <property type="match status" value="1"/>
</dbReference>
<keyword evidence="1" id="KW-0489">Methyltransferase</keyword>
<evidence type="ECO:0000256" key="2">
    <source>
        <dbReference type="ARBA" id="ARBA00022679"/>
    </source>
</evidence>
<dbReference type="InterPro" id="IPR029063">
    <property type="entry name" value="SAM-dependent_MTases_sf"/>
</dbReference>
<dbReference type="InterPro" id="IPR036390">
    <property type="entry name" value="WH_DNA-bd_sf"/>
</dbReference>
<dbReference type="Pfam" id="PF08100">
    <property type="entry name" value="Dimerisation"/>
    <property type="match status" value="1"/>
</dbReference>
<dbReference type="RefSeq" id="WP_252446241.1">
    <property type="nucleotide sequence ID" value="NZ_JAGSOV010000089.1"/>
</dbReference>
<dbReference type="PROSITE" id="PS51683">
    <property type="entry name" value="SAM_OMT_II"/>
    <property type="match status" value="1"/>
</dbReference>
<evidence type="ECO:0000256" key="1">
    <source>
        <dbReference type="ARBA" id="ARBA00022603"/>
    </source>
</evidence>
<keyword evidence="2" id="KW-0808">Transferase</keyword>
<comment type="caution">
    <text evidence="6">The sequence shown here is derived from an EMBL/GenBank/DDBJ whole genome shotgun (WGS) entry which is preliminary data.</text>
</comment>
<dbReference type="PANTHER" id="PTHR43712:SF2">
    <property type="entry name" value="O-METHYLTRANSFERASE CICE"/>
    <property type="match status" value="1"/>
</dbReference>
<evidence type="ECO:0000256" key="3">
    <source>
        <dbReference type="ARBA" id="ARBA00022691"/>
    </source>
</evidence>